<feature type="transmembrane region" description="Helical" evidence="1">
    <location>
        <begin position="379"/>
        <end position="400"/>
    </location>
</feature>
<dbReference type="PANTHER" id="PTHR39556:SF1">
    <property type="entry name" value="PROTEIN, PUTATIVE-RELATED"/>
    <property type="match status" value="1"/>
</dbReference>
<evidence type="ECO:0000313" key="2">
    <source>
        <dbReference type="EMBL" id="RKX64217.1"/>
    </source>
</evidence>
<accession>A0A660S415</accession>
<protein>
    <recommendedName>
        <fullName evidence="4">DUF401 family protein</fullName>
    </recommendedName>
</protein>
<feature type="transmembrane region" description="Helical" evidence="1">
    <location>
        <begin position="5"/>
        <end position="22"/>
    </location>
</feature>
<feature type="transmembrane region" description="Helical" evidence="1">
    <location>
        <begin position="100"/>
        <end position="122"/>
    </location>
</feature>
<sequence length="404" mass="46669">MEIIFLLKILAVFTSLIVLIRLKLKIGYTFLATTGVFMLLFFYGWGSMAKTVYNSLTCWETWRLLLSVYFILTIGEIMEVTGNVKSFIHSIVHGLRNKRLSAIFLPAFIGLIPMPGGALFSAPMVKNILDDRETKPYMFTYFNYWYRHIWEYFWPMYPGIILISSIFNVKIFDIVVHQWYFTFVAIFVGYLFTRKIKFKDYKIKKGKYFKRFLKSSWFVFFIIILLLGFRIDIVIVLIATLLIYIAIYSDVRKNILKIGRRSFDFNTALLLIGIMIFKMAIKDSGFLTHLGDIGNYSRLMQYGLLIFLPFIMGIMTGITVGFVGITFPLLSTIIIQNGVVNFHLLALSFVSGFAGVLLSPFHLCLVLTKEYFKAKFVNIYKVLLPSVSLLYILSIAIIYISSIL</sequence>
<feature type="transmembrane region" description="Helical" evidence="1">
    <location>
        <begin position="152"/>
        <end position="172"/>
    </location>
</feature>
<dbReference type="EMBL" id="QNBC01000182">
    <property type="protein sequence ID" value="RKX64217.1"/>
    <property type="molecule type" value="Genomic_DNA"/>
</dbReference>
<feature type="transmembrane region" description="Helical" evidence="1">
    <location>
        <begin position="302"/>
        <end position="330"/>
    </location>
</feature>
<dbReference type="PANTHER" id="PTHR39556">
    <property type="entry name" value="PROTEIN, PUTATIVE-RELATED"/>
    <property type="match status" value="1"/>
</dbReference>
<evidence type="ECO:0000256" key="1">
    <source>
        <dbReference type="SAM" id="Phobius"/>
    </source>
</evidence>
<organism evidence="2 3">
    <name type="scientific">candidate division TA06 bacterium</name>
    <dbReference type="NCBI Taxonomy" id="2250710"/>
    <lineage>
        <taxon>Bacteria</taxon>
        <taxon>Bacteria division TA06</taxon>
    </lineage>
</organism>
<gene>
    <name evidence="2" type="ORF">DRP44_08635</name>
</gene>
<feature type="transmembrane region" description="Helical" evidence="1">
    <location>
        <begin position="217"/>
        <end position="245"/>
    </location>
</feature>
<feature type="transmembrane region" description="Helical" evidence="1">
    <location>
        <begin position="342"/>
        <end position="367"/>
    </location>
</feature>
<feature type="transmembrane region" description="Helical" evidence="1">
    <location>
        <begin position="265"/>
        <end position="281"/>
    </location>
</feature>
<keyword evidence="1" id="KW-1133">Transmembrane helix</keyword>
<reference evidence="2 3" key="1">
    <citation type="submission" date="2018-06" db="EMBL/GenBank/DDBJ databases">
        <title>Extensive metabolic versatility and redundancy in microbially diverse, dynamic hydrothermal sediments.</title>
        <authorList>
            <person name="Dombrowski N."/>
            <person name="Teske A."/>
            <person name="Baker B.J."/>
        </authorList>
    </citation>
    <scope>NUCLEOTIDE SEQUENCE [LARGE SCALE GENOMIC DNA]</scope>
    <source>
        <strain evidence="2">B35_G9</strain>
    </source>
</reference>
<name>A0A660S415_UNCT6</name>
<feature type="transmembrane region" description="Helical" evidence="1">
    <location>
        <begin position="28"/>
        <end position="49"/>
    </location>
</feature>
<dbReference type="Proteomes" id="UP000282321">
    <property type="component" value="Unassembled WGS sequence"/>
</dbReference>
<dbReference type="InterPro" id="IPR007294">
    <property type="entry name" value="DUF401"/>
</dbReference>
<feature type="transmembrane region" description="Helical" evidence="1">
    <location>
        <begin position="61"/>
        <end position="80"/>
    </location>
</feature>
<evidence type="ECO:0000313" key="3">
    <source>
        <dbReference type="Proteomes" id="UP000282321"/>
    </source>
</evidence>
<keyword evidence="1" id="KW-0472">Membrane</keyword>
<proteinExistence type="predicted"/>
<keyword evidence="1" id="KW-0812">Transmembrane</keyword>
<evidence type="ECO:0008006" key="4">
    <source>
        <dbReference type="Google" id="ProtNLM"/>
    </source>
</evidence>
<comment type="caution">
    <text evidence="2">The sequence shown here is derived from an EMBL/GenBank/DDBJ whole genome shotgun (WGS) entry which is preliminary data.</text>
</comment>
<dbReference type="Pfam" id="PF04165">
    <property type="entry name" value="DUF401"/>
    <property type="match status" value="1"/>
</dbReference>
<dbReference type="AlphaFoldDB" id="A0A660S415"/>
<feature type="transmembrane region" description="Helical" evidence="1">
    <location>
        <begin position="178"/>
        <end position="196"/>
    </location>
</feature>